<dbReference type="EMBL" id="CAUYUJ010008674">
    <property type="protein sequence ID" value="CAK0824619.1"/>
    <property type="molecule type" value="Genomic_DNA"/>
</dbReference>
<dbReference type="Proteomes" id="UP001189429">
    <property type="component" value="Unassembled WGS sequence"/>
</dbReference>
<protein>
    <submittedName>
        <fullName evidence="1">Uncharacterized protein</fullName>
    </submittedName>
</protein>
<evidence type="ECO:0000313" key="2">
    <source>
        <dbReference type="Proteomes" id="UP001189429"/>
    </source>
</evidence>
<comment type="caution">
    <text evidence="1">The sequence shown here is derived from an EMBL/GenBank/DDBJ whole genome shotgun (WGS) entry which is preliminary data.</text>
</comment>
<accession>A0ABN9RYW9</accession>
<organism evidence="1 2">
    <name type="scientific">Prorocentrum cordatum</name>
    <dbReference type="NCBI Taxonomy" id="2364126"/>
    <lineage>
        <taxon>Eukaryota</taxon>
        <taxon>Sar</taxon>
        <taxon>Alveolata</taxon>
        <taxon>Dinophyceae</taxon>
        <taxon>Prorocentrales</taxon>
        <taxon>Prorocentraceae</taxon>
        <taxon>Prorocentrum</taxon>
    </lineage>
</organism>
<proteinExistence type="predicted"/>
<gene>
    <name evidence="1" type="ORF">PCOR1329_LOCUS24991</name>
</gene>
<feature type="non-terminal residue" evidence="1">
    <location>
        <position position="1"/>
    </location>
</feature>
<reference evidence="1" key="1">
    <citation type="submission" date="2023-10" db="EMBL/GenBank/DDBJ databases">
        <authorList>
            <person name="Chen Y."/>
            <person name="Shah S."/>
            <person name="Dougan E. K."/>
            <person name="Thang M."/>
            <person name="Chan C."/>
        </authorList>
    </citation>
    <scope>NUCLEOTIDE SEQUENCE [LARGE SCALE GENOMIC DNA]</scope>
</reference>
<evidence type="ECO:0000313" key="1">
    <source>
        <dbReference type="EMBL" id="CAK0824619.1"/>
    </source>
</evidence>
<feature type="non-terminal residue" evidence="1">
    <location>
        <position position="84"/>
    </location>
</feature>
<name>A0ABN9RYW9_9DINO</name>
<sequence>FKLFHNDSTDILNDIEATVDRQLWCTAAKHESADDLADGADMYQVCRKLRRLRPDDEGDNWALNAVVVTGGQWPRERLRAAGYQ</sequence>
<keyword evidence="2" id="KW-1185">Reference proteome</keyword>